<dbReference type="Proteomes" id="UP000076632">
    <property type="component" value="Unassembled WGS sequence"/>
</dbReference>
<comment type="function">
    <text evidence="4">Part of the endoplasmic reticulum membrane protein complex (EMC) that enables the energy-independent insertion into endoplasmic reticulum membranes of newly synthesized membrane proteins.</text>
</comment>
<dbReference type="InterPro" id="IPR055217">
    <property type="entry name" value="TPR_EMC2"/>
</dbReference>
<evidence type="ECO:0000256" key="1">
    <source>
        <dbReference type="ARBA" id="ARBA00022737"/>
    </source>
</evidence>
<dbReference type="FunCoup" id="A0A165K2G9">
    <property type="interactions" value="169"/>
</dbReference>
<dbReference type="STRING" id="1328760.A0A165K2G9"/>
<dbReference type="PROSITE" id="PS50005">
    <property type="entry name" value="TPR"/>
    <property type="match status" value="1"/>
</dbReference>
<dbReference type="SUPFAM" id="SSF48452">
    <property type="entry name" value="TPR-like"/>
    <property type="match status" value="1"/>
</dbReference>
<dbReference type="GeneID" id="28900890"/>
<dbReference type="AlphaFoldDB" id="A0A165K2G9"/>
<dbReference type="Gene3D" id="1.25.40.10">
    <property type="entry name" value="Tetratricopeptide repeat domain"/>
    <property type="match status" value="1"/>
</dbReference>
<dbReference type="PANTHER" id="PTHR12760">
    <property type="entry name" value="TETRATRICOPEPTIDE REPEAT PROTEIN"/>
    <property type="match status" value="1"/>
</dbReference>
<evidence type="ECO:0000259" key="5">
    <source>
        <dbReference type="Pfam" id="PF22890"/>
    </source>
</evidence>
<accession>A0A165K2G9</accession>
<dbReference type="InterPro" id="IPR011990">
    <property type="entry name" value="TPR-like_helical_dom_sf"/>
</dbReference>
<dbReference type="EMBL" id="KV407454">
    <property type="protein sequence ID" value="KZF26908.1"/>
    <property type="molecule type" value="Genomic_DNA"/>
</dbReference>
<dbReference type="OMA" id="LMEMLFY"/>
<keyword evidence="4" id="KW-0472">Membrane</keyword>
<keyword evidence="2 3" id="KW-0802">TPR repeat</keyword>
<dbReference type="FunFam" id="1.25.40.10:FF:001208">
    <property type="entry name" value="Tetratricopeptide repeat domain-containing protein"/>
    <property type="match status" value="1"/>
</dbReference>
<dbReference type="Pfam" id="PF22890">
    <property type="entry name" value="TPR_EMC2"/>
    <property type="match status" value="1"/>
</dbReference>
<protein>
    <recommendedName>
        <fullName evidence="4">ER membrane protein complex subunit 2</fullName>
    </recommendedName>
</protein>
<feature type="domain" description="EMC2 TPR-like" evidence="5">
    <location>
        <begin position="98"/>
        <end position="202"/>
    </location>
</feature>
<evidence type="ECO:0000256" key="4">
    <source>
        <dbReference type="RuleBase" id="RU367091"/>
    </source>
</evidence>
<evidence type="ECO:0000313" key="6">
    <source>
        <dbReference type="EMBL" id="KZF26908.1"/>
    </source>
</evidence>
<proteinExistence type="inferred from homology"/>
<feature type="repeat" description="TPR" evidence="3">
    <location>
        <begin position="159"/>
        <end position="192"/>
    </location>
</feature>
<keyword evidence="1" id="KW-0677">Repeat</keyword>
<reference evidence="6 7" key="1">
    <citation type="journal article" date="2016" name="Fungal Biol.">
        <title>The genome of Xylona heveae provides a window into fungal endophytism.</title>
        <authorList>
            <person name="Gazis R."/>
            <person name="Kuo A."/>
            <person name="Riley R."/>
            <person name="LaButti K."/>
            <person name="Lipzen A."/>
            <person name="Lin J."/>
            <person name="Amirebrahimi M."/>
            <person name="Hesse C.N."/>
            <person name="Spatafora J.W."/>
            <person name="Henrissat B."/>
            <person name="Hainaut M."/>
            <person name="Grigoriev I.V."/>
            <person name="Hibbett D.S."/>
        </authorList>
    </citation>
    <scope>NUCLEOTIDE SEQUENCE [LARGE SCALE GENOMIC DNA]</scope>
    <source>
        <strain evidence="6 7">TC161</strain>
    </source>
</reference>
<comment type="subcellular location">
    <subcellularLocation>
        <location evidence="4">Endoplasmic reticulum membrane</location>
        <topology evidence="4">Peripheral membrane protein</topology>
        <orientation evidence="4">Cytoplasmic side</orientation>
    </subcellularLocation>
</comment>
<dbReference type="InterPro" id="IPR019734">
    <property type="entry name" value="TPR_rpt"/>
</dbReference>
<evidence type="ECO:0000256" key="2">
    <source>
        <dbReference type="ARBA" id="ARBA00022803"/>
    </source>
</evidence>
<evidence type="ECO:0000256" key="3">
    <source>
        <dbReference type="PROSITE-ProRule" id="PRU00339"/>
    </source>
</evidence>
<comment type="subunit">
    <text evidence="4">Component of the ER membrane protein complex (EMC).</text>
</comment>
<evidence type="ECO:0000313" key="7">
    <source>
        <dbReference type="Proteomes" id="UP000076632"/>
    </source>
</evidence>
<gene>
    <name evidence="6" type="ORF">L228DRAFT_280050</name>
</gene>
<dbReference type="OrthoDB" id="124397at2759"/>
<dbReference type="RefSeq" id="XP_018192463.1">
    <property type="nucleotide sequence ID" value="XM_018335753.1"/>
</dbReference>
<dbReference type="InParanoid" id="A0A165K2G9"/>
<dbReference type="GO" id="GO:0072546">
    <property type="term" value="C:EMC complex"/>
    <property type="evidence" value="ECO:0007669"/>
    <property type="project" value="UniProtKB-UniRule"/>
</dbReference>
<name>A0A165K2G9_XYLHT</name>
<sequence length="329" mass="36242">MTSSLLHPPAHLPPSVALHLSQQAPLLLQNHSTSKLPISIPFLSTSETPETWAILENLLLSCLRTGDDKSARLCVEKLTERFGEENDRVMGLQGLFEEAVAENDADLEELMAEYDAILKENPTNMPIAKRRIALLRSTGKLEEATVALVAFLDSSPTDAEAWAELADLYLSQGLFSQTIYCLEEVLLIVPNAWNIHARLGEVIYMSAQVSGESGIEKLLVDSIRRFCRSIELCDDYLRGFYGLKLTTGRLLSLLPQNFKPASTVINPAAGEPAPPTLAYVQRLNEIATAKLAEIVRRSNAGEKGWDGYEQAEIIAARALLDKDVAKVEK</sequence>
<keyword evidence="7" id="KW-1185">Reference proteome</keyword>
<comment type="similarity">
    <text evidence="4">Belongs to the EMC2 family.</text>
</comment>
<dbReference type="InterPro" id="IPR039856">
    <property type="entry name" value="EMC2-like"/>
</dbReference>
<keyword evidence="4" id="KW-0256">Endoplasmic reticulum</keyword>
<organism evidence="6 7">
    <name type="scientific">Xylona heveae (strain CBS 132557 / TC161)</name>
    <dbReference type="NCBI Taxonomy" id="1328760"/>
    <lineage>
        <taxon>Eukaryota</taxon>
        <taxon>Fungi</taxon>
        <taxon>Dikarya</taxon>
        <taxon>Ascomycota</taxon>
        <taxon>Pezizomycotina</taxon>
        <taxon>Xylonomycetes</taxon>
        <taxon>Xylonales</taxon>
        <taxon>Xylonaceae</taxon>
        <taxon>Xylona</taxon>
    </lineage>
</organism>